<dbReference type="STRING" id="1198029.A0A1U7LVZ1"/>
<comment type="similarity">
    <text evidence="3 13">Belongs to the RRS1 family.</text>
</comment>
<keyword evidence="5 13" id="KW-0690">Ribosome biogenesis</keyword>
<evidence type="ECO:0000256" key="3">
    <source>
        <dbReference type="ARBA" id="ARBA00010077"/>
    </source>
</evidence>
<dbReference type="InterPro" id="IPR026873">
    <property type="entry name" value="Ptb1"/>
</dbReference>
<feature type="region of interest" description="Disordered" evidence="14">
    <location>
        <begin position="155"/>
        <end position="195"/>
    </location>
</feature>
<proteinExistence type="inferred from homology"/>
<organism evidence="16 17">
    <name type="scientific">Neolecta irregularis (strain DAH-3)</name>
    <dbReference type="NCBI Taxonomy" id="1198029"/>
    <lineage>
        <taxon>Eukaryota</taxon>
        <taxon>Fungi</taxon>
        <taxon>Dikarya</taxon>
        <taxon>Ascomycota</taxon>
        <taxon>Taphrinomycotina</taxon>
        <taxon>Neolectales</taxon>
        <taxon>Neolectaceae</taxon>
        <taxon>Neolecta</taxon>
    </lineage>
</organism>
<comment type="caution">
    <text evidence="16">The sequence shown here is derived from an EMBL/GenBank/DDBJ whole genome shotgun (WGS) entry which is preliminary data.</text>
</comment>
<feature type="domain" description="Prenyltransferase alpha-alpha toroid" evidence="15">
    <location>
        <begin position="220"/>
        <end position="441"/>
    </location>
</feature>
<comment type="similarity">
    <text evidence="4">Belongs to the protein prenyltransferase subunit beta family.</text>
</comment>
<protein>
    <recommendedName>
        <fullName evidence="13">Ribosome biogenesis regulatory protein</fullName>
    </recommendedName>
</protein>
<dbReference type="PANTHER" id="PTHR11774">
    <property type="entry name" value="GERANYLGERANYL TRANSFERASE TYPE BETA SUBUNIT"/>
    <property type="match status" value="1"/>
</dbReference>
<gene>
    <name evidence="16" type="ORF">NEOLI_000921</name>
</gene>
<evidence type="ECO:0000256" key="5">
    <source>
        <dbReference type="ARBA" id="ARBA00022517"/>
    </source>
</evidence>
<accession>A0A1U7LVZ1</accession>
<evidence type="ECO:0000256" key="2">
    <source>
        <dbReference type="ARBA" id="ARBA00004123"/>
    </source>
</evidence>
<evidence type="ECO:0000256" key="4">
    <source>
        <dbReference type="ARBA" id="ARBA00010497"/>
    </source>
</evidence>
<dbReference type="InterPro" id="IPR008930">
    <property type="entry name" value="Terpenoid_cyclase/PrenylTrfase"/>
</dbReference>
<dbReference type="CDD" id="cd02894">
    <property type="entry name" value="GGTase-II"/>
    <property type="match status" value="1"/>
</dbReference>
<keyword evidence="10" id="KW-0862">Zinc</keyword>
<evidence type="ECO:0000256" key="7">
    <source>
        <dbReference type="ARBA" id="ARBA00022679"/>
    </source>
</evidence>
<dbReference type="Proteomes" id="UP000186594">
    <property type="component" value="Unassembled WGS sequence"/>
</dbReference>
<evidence type="ECO:0000256" key="1">
    <source>
        <dbReference type="ARBA" id="ARBA00001947"/>
    </source>
</evidence>
<evidence type="ECO:0000313" key="17">
    <source>
        <dbReference type="Proteomes" id="UP000186594"/>
    </source>
</evidence>
<dbReference type="PANTHER" id="PTHR11774:SF11">
    <property type="entry name" value="GERANYLGERANYL TRANSFERASE TYPE-2 SUBUNIT BETA"/>
    <property type="match status" value="1"/>
</dbReference>
<dbReference type="InterPro" id="IPR045089">
    <property type="entry name" value="PGGT1B-like"/>
</dbReference>
<reference evidence="16 17" key="1">
    <citation type="submission" date="2016-04" db="EMBL/GenBank/DDBJ databases">
        <title>Evolutionary innovation and constraint leading to complex multicellularity in the Ascomycota.</title>
        <authorList>
            <person name="Cisse O."/>
            <person name="Nguyen A."/>
            <person name="Hewitt D.A."/>
            <person name="Jedd G."/>
            <person name="Stajich J.E."/>
        </authorList>
    </citation>
    <scope>NUCLEOTIDE SEQUENCE [LARGE SCALE GENOMIC DNA]</scope>
    <source>
        <strain evidence="16 17">DAH-3</strain>
    </source>
</reference>
<keyword evidence="7 16" id="KW-0808">Transferase</keyword>
<dbReference type="Pfam" id="PF00432">
    <property type="entry name" value="Prenyltrans"/>
    <property type="match status" value="1"/>
</dbReference>
<evidence type="ECO:0000256" key="6">
    <source>
        <dbReference type="ARBA" id="ARBA00022602"/>
    </source>
</evidence>
<evidence type="ECO:0000259" key="15">
    <source>
        <dbReference type="Pfam" id="PF00432"/>
    </source>
</evidence>
<evidence type="ECO:0000256" key="10">
    <source>
        <dbReference type="ARBA" id="ARBA00022833"/>
    </source>
</evidence>
<evidence type="ECO:0000256" key="14">
    <source>
        <dbReference type="SAM" id="MobiDB-lite"/>
    </source>
</evidence>
<sequence length="448" mass="49992">MPMSAADLTSDISKSIIVEKPVPLDYDLGNLAAYDINPLPTPITEAILHSTARDGAQLLINQILSLPITALQNGTYAQLPEPTTQLPREKPLPKAKPLTRWERFAKIKGIQPKSRKDGKLVFDEPSGEWVPKWGYKGTNKKDEQEWLVELKENDDVSTDPRTTMKKERKEKVLKNKKQKQRNADEANGIKFPTSTGIKMDKRHPKLVEFVLMTSSNPTILLVDKHVAFIKALDSKKDELEYWLTEHLRLNGLYWGLTALHLLNRSDGLDRLEVISFVKSCQNSDGGFGAHPEHDSHMLCTVSAIQILAIEDALAQIDVSAVTAFIKRLQQPDGSFAGDRWGEIDTRFIYGAFNCLSLLGRLDAINVDEAVNFIARCKNFDGGFGLMPGAETHSGQVFTCVGALSIANRLDVVDTELLGWWLSERQLKCGGLNGRPEKLEDVWGGYELC</sequence>
<name>A0A1U7LVZ1_NEOID</name>
<dbReference type="GO" id="GO:0005634">
    <property type="term" value="C:nucleus"/>
    <property type="evidence" value="ECO:0007669"/>
    <property type="project" value="UniProtKB-SubCell"/>
</dbReference>
<dbReference type="Gene3D" id="1.50.10.20">
    <property type="match status" value="1"/>
</dbReference>
<dbReference type="GO" id="GO:0046872">
    <property type="term" value="F:metal ion binding"/>
    <property type="evidence" value="ECO:0007669"/>
    <property type="project" value="UniProtKB-KW"/>
</dbReference>
<dbReference type="Pfam" id="PF04939">
    <property type="entry name" value="RRS1"/>
    <property type="match status" value="1"/>
</dbReference>
<dbReference type="GO" id="GO:0004663">
    <property type="term" value="F:Rab geranylgeranyltransferase activity"/>
    <property type="evidence" value="ECO:0007669"/>
    <property type="project" value="UniProtKB-EC"/>
</dbReference>
<comment type="catalytic activity">
    <reaction evidence="12">
        <text>geranylgeranyl diphosphate + L-cysteinyl-[protein] = S-geranylgeranyl-L-cysteinyl-[protein] + diphosphate</text>
        <dbReference type="Rhea" id="RHEA:21240"/>
        <dbReference type="Rhea" id="RHEA-COMP:10131"/>
        <dbReference type="Rhea" id="RHEA-COMP:11537"/>
        <dbReference type="ChEBI" id="CHEBI:29950"/>
        <dbReference type="ChEBI" id="CHEBI:33019"/>
        <dbReference type="ChEBI" id="CHEBI:57533"/>
        <dbReference type="ChEBI" id="CHEBI:86021"/>
        <dbReference type="EC" id="2.5.1.60"/>
    </reaction>
</comment>
<evidence type="ECO:0000256" key="8">
    <source>
        <dbReference type="ARBA" id="ARBA00022723"/>
    </source>
</evidence>
<dbReference type="SUPFAM" id="SSF48239">
    <property type="entry name" value="Terpenoid cyclases/Protein prenyltransferases"/>
    <property type="match status" value="1"/>
</dbReference>
<dbReference type="AlphaFoldDB" id="A0A1U7LVZ1"/>
<comment type="function">
    <text evidence="13">Involved in ribosomal large subunit assembly.</text>
</comment>
<keyword evidence="8" id="KW-0479">Metal-binding</keyword>
<dbReference type="GO" id="GO:0042254">
    <property type="term" value="P:ribosome biogenesis"/>
    <property type="evidence" value="ECO:0007669"/>
    <property type="project" value="UniProtKB-KW"/>
</dbReference>
<keyword evidence="11 13" id="KW-0539">Nucleus</keyword>
<evidence type="ECO:0000256" key="12">
    <source>
        <dbReference type="ARBA" id="ARBA00047658"/>
    </source>
</evidence>
<comment type="cofactor">
    <cofactor evidence="1">
        <name>Zn(2+)</name>
        <dbReference type="ChEBI" id="CHEBI:29105"/>
    </cofactor>
</comment>
<dbReference type="OrthoDB" id="5428259at2759"/>
<feature type="compositionally biased region" description="Basic and acidic residues" evidence="14">
    <location>
        <begin position="162"/>
        <end position="173"/>
    </location>
</feature>
<keyword evidence="6" id="KW-0637">Prenyltransferase</keyword>
<keyword evidence="17" id="KW-1185">Reference proteome</keyword>
<evidence type="ECO:0000256" key="9">
    <source>
        <dbReference type="ARBA" id="ARBA00022737"/>
    </source>
</evidence>
<dbReference type="InterPro" id="IPR007023">
    <property type="entry name" value="Ribosom_reg"/>
</dbReference>
<keyword evidence="9" id="KW-0677">Repeat</keyword>
<dbReference type="InterPro" id="IPR001330">
    <property type="entry name" value="Prenyltrans"/>
</dbReference>
<evidence type="ECO:0000256" key="11">
    <source>
        <dbReference type="ARBA" id="ARBA00023242"/>
    </source>
</evidence>
<evidence type="ECO:0000256" key="13">
    <source>
        <dbReference type="RuleBase" id="RU364132"/>
    </source>
</evidence>
<dbReference type="GO" id="GO:0005968">
    <property type="term" value="C:Rab-protein geranylgeranyltransferase complex"/>
    <property type="evidence" value="ECO:0007669"/>
    <property type="project" value="TreeGrafter"/>
</dbReference>
<comment type="subcellular location">
    <subcellularLocation>
        <location evidence="2 13">Nucleus</location>
    </subcellularLocation>
</comment>
<evidence type="ECO:0000313" key="16">
    <source>
        <dbReference type="EMBL" id="OLL26845.1"/>
    </source>
</evidence>
<dbReference type="EMBL" id="LXFE01000143">
    <property type="protein sequence ID" value="OLL26845.1"/>
    <property type="molecule type" value="Genomic_DNA"/>
</dbReference>